<dbReference type="GO" id="GO:0071846">
    <property type="term" value="P:actin filament debranching"/>
    <property type="evidence" value="ECO:0007669"/>
    <property type="project" value="InterPro"/>
</dbReference>
<dbReference type="Proteomes" id="UP000694388">
    <property type="component" value="Unplaced"/>
</dbReference>
<name>A0A8C4Q7L2_EPTBU</name>
<keyword evidence="4" id="KW-0339">Growth factor</keyword>
<dbReference type="InterPro" id="IPR002108">
    <property type="entry name" value="ADF-H"/>
</dbReference>
<proteinExistence type="inferred from homology"/>
<dbReference type="InterPro" id="IPR029006">
    <property type="entry name" value="ADF-H/Gelsolin-like_dom_sf"/>
</dbReference>
<evidence type="ECO:0000313" key="8">
    <source>
        <dbReference type="Ensembl" id="ENSEBUP00000010883.1"/>
    </source>
</evidence>
<reference evidence="8" key="2">
    <citation type="submission" date="2025-09" db="UniProtKB">
        <authorList>
            <consortium name="Ensembl"/>
        </authorList>
    </citation>
    <scope>IDENTIFICATION</scope>
</reference>
<dbReference type="PANTHER" id="PTHR11249">
    <property type="entry name" value="GLIAL FACTOR NATURATION FACTOR"/>
    <property type="match status" value="1"/>
</dbReference>
<protein>
    <recommendedName>
        <fullName evidence="6">Glia maturation factor beta</fullName>
    </recommendedName>
</protein>
<accession>A0A8C4Q7L2</accession>
<dbReference type="GO" id="GO:0071933">
    <property type="term" value="F:Arp2/3 complex binding"/>
    <property type="evidence" value="ECO:0007669"/>
    <property type="project" value="InterPro"/>
</dbReference>
<keyword evidence="9" id="KW-1185">Reference proteome</keyword>
<dbReference type="Pfam" id="PF00241">
    <property type="entry name" value="Cofilin_ADF"/>
    <property type="match status" value="1"/>
</dbReference>
<evidence type="ECO:0000256" key="5">
    <source>
        <dbReference type="ARBA" id="ARBA00037584"/>
    </source>
</evidence>
<dbReference type="GeneTree" id="ENSGT00390000008920"/>
<evidence type="ECO:0000313" key="9">
    <source>
        <dbReference type="Proteomes" id="UP000694388"/>
    </source>
</evidence>
<dbReference type="AlphaFoldDB" id="A0A8C4Q7L2"/>
<keyword evidence="2" id="KW-0597">Phosphoprotein</keyword>
<evidence type="ECO:0000256" key="4">
    <source>
        <dbReference type="ARBA" id="ARBA00023030"/>
    </source>
</evidence>
<evidence type="ECO:0000256" key="3">
    <source>
        <dbReference type="ARBA" id="ARBA00022990"/>
    </source>
</evidence>
<sequence length="203" mass="23189">IPIELPFRCYFPLCSAVTRTRTRSLEDPSRGLEVRVAAQGRYIKNHYVVDSWRFSSVANNGFALLVVLTDLSFRVQGDNLVVCDIDEDVITKINKLRFRKETTNAALVMKVEKQRKTVVLDEEFEDISVEDLKDELPERQPSNASRWDAQFNVHPRNGTHIDASPCHHLSAILPAQRSIRIEKHGGVHRIMAEGKARILPLKY</sequence>
<dbReference type="GO" id="GO:0008083">
    <property type="term" value="F:growth factor activity"/>
    <property type="evidence" value="ECO:0007669"/>
    <property type="project" value="UniProtKB-KW"/>
</dbReference>
<dbReference type="SUPFAM" id="SSF55753">
    <property type="entry name" value="Actin depolymerizing proteins"/>
    <property type="match status" value="1"/>
</dbReference>
<evidence type="ECO:0000256" key="2">
    <source>
        <dbReference type="ARBA" id="ARBA00022553"/>
    </source>
</evidence>
<feature type="domain" description="ADF-H" evidence="7">
    <location>
        <begin position="83"/>
        <end position="141"/>
    </location>
</feature>
<comment type="similarity">
    <text evidence="1">Belongs to the actin-binding proteins ADF family. GMF subfamily.</text>
</comment>
<dbReference type="Gene3D" id="3.40.20.10">
    <property type="entry name" value="Severin"/>
    <property type="match status" value="1"/>
</dbReference>
<evidence type="ECO:0000256" key="1">
    <source>
        <dbReference type="ARBA" id="ARBA00010055"/>
    </source>
</evidence>
<dbReference type="GO" id="GO:0003779">
    <property type="term" value="F:actin binding"/>
    <property type="evidence" value="ECO:0007669"/>
    <property type="project" value="InterPro"/>
</dbReference>
<dbReference type="GO" id="GO:0034316">
    <property type="term" value="P:negative regulation of Arp2/3 complex-mediated actin nucleation"/>
    <property type="evidence" value="ECO:0007669"/>
    <property type="project" value="TreeGrafter"/>
</dbReference>
<dbReference type="PANTHER" id="PTHR11249:SF3">
    <property type="entry name" value="GLIA MATURATION FACTOR BETA"/>
    <property type="match status" value="1"/>
</dbReference>
<dbReference type="Ensembl" id="ENSEBUT00000011439.1">
    <property type="protein sequence ID" value="ENSEBUP00000010883.1"/>
    <property type="gene ID" value="ENSEBUG00000006996.1"/>
</dbReference>
<dbReference type="GO" id="GO:0030864">
    <property type="term" value="C:cortical actin cytoskeleton"/>
    <property type="evidence" value="ECO:0007669"/>
    <property type="project" value="TreeGrafter"/>
</dbReference>
<comment type="function">
    <text evidence="5">This protein causes differentiation of brain cells, stimulation of neural regeneration, and inhibition of proliferation of tumor cells.</text>
</comment>
<reference evidence="8" key="1">
    <citation type="submission" date="2025-08" db="UniProtKB">
        <authorList>
            <consortium name="Ensembl"/>
        </authorList>
    </citation>
    <scope>IDENTIFICATION</scope>
</reference>
<evidence type="ECO:0000259" key="7">
    <source>
        <dbReference type="Pfam" id="PF00241"/>
    </source>
</evidence>
<keyword evidence="3" id="KW-0007">Acetylation</keyword>
<dbReference type="InterPro" id="IPR011171">
    <property type="entry name" value="GMF"/>
</dbReference>
<organism evidence="8 9">
    <name type="scientific">Eptatretus burgeri</name>
    <name type="common">Inshore hagfish</name>
    <dbReference type="NCBI Taxonomy" id="7764"/>
    <lineage>
        <taxon>Eukaryota</taxon>
        <taxon>Metazoa</taxon>
        <taxon>Chordata</taxon>
        <taxon>Craniata</taxon>
        <taxon>Vertebrata</taxon>
        <taxon>Cyclostomata</taxon>
        <taxon>Myxini</taxon>
        <taxon>Myxiniformes</taxon>
        <taxon>Myxinidae</taxon>
        <taxon>Eptatretinae</taxon>
        <taxon>Eptatretus</taxon>
    </lineage>
</organism>
<evidence type="ECO:0000256" key="6">
    <source>
        <dbReference type="ARBA" id="ARBA00040492"/>
    </source>
</evidence>